<evidence type="ECO:0000256" key="1">
    <source>
        <dbReference type="SAM" id="Phobius"/>
    </source>
</evidence>
<dbReference type="GO" id="GO:0016020">
    <property type="term" value="C:membrane"/>
    <property type="evidence" value="ECO:0007669"/>
    <property type="project" value="InterPro"/>
</dbReference>
<feature type="signal peptide" evidence="2">
    <location>
        <begin position="1"/>
        <end position="22"/>
    </location>
</feature>
<dbReference type="HOGENOM" id="CLU_057650_0_0_9"/>
<dbReference type="Proteomes" id="UP000030682">
    <property type="component" value="Unassembled WGS sequence"/>
</dbReference>
<keyword evidence="1" id="KW-0472">Membrane</keyword>
<protein>
    <submittedName>
        <fullName evidence="3">Uncharacterized protein</fullName>
    </submittedName>
</protein>
<evidence type="ECO:0000313" key="3">
    <source>
        <dbReference type="EMBL" id="CDN39695.1"/>
    </source>
</evidence>
<reference evidence="3" key="2">
    <citation type="submission" date="2014-01" db="EMBL/GenBank/DDBJ databases">
        <authorList>
            <person name="Aslett M."/>
        </authorList>
    </citation>
    <scope>NUCLEOTIDE SEQUENCE [LARGE SCALE GENOMIC DNA]</scope>
    <source>
        <strain evidence="3">DB27</strain>
    </source>
</reference>
<dbReference type="PANTHER" id="PTHR38443">
    <property type="match status" value="1"/>
</dbReference>
<reference evidence="3" key="1">
    <citation type="submission" date="2014-01" db="EMBL/GenBank/DDBJ databases">
        <title>Draft genome sequence of highly nematicidal Bacillus thuringiensis DB27.</title>
        <authorList>
            <person name="Iatsenko I."/>
            <person name="Pickard D."/>
            <person name="Corton C."/>
            <person name="Dougan G."/>
            <person name="Sommer R.J."/>
        </authorList>
    </citation>
    <scope>NUCLEOTIDE SEQUENCE [LARGE SCALE GENOMIC DNA]</scope>
    <source>
        <strain evidence="3">DB27</strain>
    </source>
</reference>
<keyword evidence="1" id="KW-0812">Transmembrane</keyword>
<feature type="transmembrane region" description="Helical" evidence="1">
    <location>
        <begin position="232"/>
        <end position="253"/>
    </location>
</feature>
<dbReference type="InterPro" id="IPR052785">
    <property type="entry name" value="Enterotoxin_cmpnt"/>
</dbReference>
<proteinExistence type="predicted"/>
<dbReference type="RefSeq" id="WP_030030269.1">
    <property type="nucleotide sequence ID" value="NZ_HG810024.1"/>
</dbReference>
<keyword evidence="1" id="KW-1133">Transmembrane helix</keyword>
<dbReference type="CDD" id="cd22653">
    <property type="entry name" value="ClyA_HblB-like"/>
    <property type="match status" value="1"/>
</dbReference>
<sequence>MRKFPYKVVAMASLLAMTTVNLTPPIQAFAQEQVFSVNHEQGPSNLNQEKTAEFKKNLTDMNSYYATMQVYTQKISAEADINLDKVDLDRQDEDLKTKLPAHQQVARDNAKFWNTTVKQQLLKINQGIISYDTQFQTYSNQLEAAIDANDKEKIKSLIKGRLMKNAQKQQDDVDGVIKQLDNFNNQLGQDIREFDADGKRLIAILVGKDSLITALGKQIDTYNATIDQSLKYLIGGAVGMGLAVGAGGLAIGLAVLSGGVLVPVILGVAALSTLAGAGYTAYTNYDSMNNAKDGLKKASQQLTTANEALGTLKGAQSSVNNLHTAVKEAREALGHISTQWGTTYAKYDTLLDNIDTMSPEELAFIKSDLEVTKKSWMDLKDWANKIQDQLSGLTITKKAE</sequence>
<dbReference type="InterPro" id="IPR008414">
    <property type="entry name" value="HBL"/>
</dbReference>
<dbReference type="AlphaFoldDB" id="W8ZB57"/>
<feature type="chain" id="PRO_5038660315" evidence="2">
    <location>
        <begin position="23"/>
        <end position="400"/>
    </location>
</feature>
<dbReference type="EMBL" id="HG810024">
    <property type="protein sequence ID" value="CDN39695.1"/>
    <property type="molecule type" value="Genomic_DNA"/>
</dbReference>
<gene>
    <name evidence="3" type="ORF">BTDB27_p000358</name>
</gene>
<dbReference type="SUPFAM" id="SSF58100">
    <property type="entry name" value="Bacterial hemolysins"/>
    <property type="match status" value="1"/>
</dbReference>
<dbReference type="PANTHER" id="PTHR38443:SF2">
    <property type="entry name" value="NON-HEMOLYTIC ENTEROTOXIN LYTIC COMPONENT L1"/>
    <property type="match status" value="1"/>
</dbReference>
<feature type="transmembrane region" description="Helical" evidence="1">
    <location>
        <begin position="260"/>
        <end position="282"/>
    </location>
</feature>
<name>W8ZB57_BACTU</name>
<dbReference type="Pfam" id="PF05791">
    <property type="entry name" value="Bacillus_HBL"/>
    <property type="match status" value="1"/>
</dbReference>
<organism evidence="3">
    <name type="scientific">Bacillus thuringiensis DB27</name>
    <dbReference type="NCBI Taxonomy" id="1431339"/>
    <lineage>
        <taxon>Bacteria</taxon>
        <taxon>Bacillati</taxon>
        <taxon>Bacillota</taxon>
        <taxon>Bacilli</taxon>
        <taxon>Bacillales</taxon>
        <taxon>Bacillaceae</taxon>
        <taxon>Bacillus</taxon>
        <taxon>Bacillus cereus group</taxon>
    </lineage>
</organism>
<keyword evidence="2" id="KW-0732">Signal</keyword>
<accession>W8ZB57</accession>
<dbReference type="Gene3D" id="1.20.1170.10">
    <property type="match status" value="1"/>
</dbReference>
<evidence type="ECO:0000256" key="2">
    <source>
        <dbReference type="SAM" id="SignalP"/>
    </source>
</evidence>